<dbReference type="Gene3D" id="3.40.1180.10">
    <property type="entry name" value="Decaprenyl diphosphate synthase-like"/>
    <property type="match status" value="1"/>
</dbReference>
<evidence type="ECO:0000256" key="4">
    <source>
        <dbReference type="ARBA" id="ARBA00005432"/>
    </source>
</evidence>
<dbReference type="PANTHER" id="PTHR21528:SF0">
    <property type="entry name" value="DEHYDRODOLICHYL DIPHOSPHATE SYNTHASE COMPLEX SUBUNIT NUS1"/>
    <property type="match status" value="1"/>
</dbReference>
<dbReference type="EC" id="2.5.1.87" evidence="5"/>
<comment type="subcellular location">
    <subcellularLocation>
        <location evidence="2">Endoplasmic reticulum membrane</location>
    </subcellularLocation>
</comment>
<evidence type="ECO:0000256" key="6">
    <source>
        <dbReference type="ARBA" id="ARBA00022679"/>
    </source>
</evidence>
<dbReference type="EMBL" id="WUBL01000062">
    <property type="protein sequence ID" value="KAF2967757.1"/>
    <property type="molecule type" value="Genomic_DNA"/>
</dbReference>
<keyword evidence="10 14" id="KW-1133">Transmembrane helix</keyword>
<name>A0A7C8N6H8_9PEZI</name>
<comment type="caution">
    <text evidence="15">The sequence shown here is derived from an EMBL/GenBank/DDBJ whole genome shotgun (WGS) entry which is preliminary data.</text>
</comment>
<dbReference type="Proteomes" id="UP000481858">
    <property type="component" value="Unassembled WGS sequence"/>
</dbReference>
<comment type="cofactor">
    <cofactor evidence="1">
        <name>Mg(2+)</name>
        <dbReference type="ChEBI" id="CHEBI:18420"/>
    </cofactor>
</comment>
<keyword evidence="16" id="KW-1185">Reference proteome</keyword>
<dbReference type="InterPro" id="IPR038887">
    <property type="entry name" value="Nus1/NgBR"/>
</dbReference>
<evidence type="ECO:0000256" key="5">
    <source>
        <dbReference type="ARBA" id="ARBA00012596"/>
    </source>
</evidence>
<feature type="region of interest" description="Disordered" evidence="13">
    <location>
        <begin position="1"/>
        <end position="24"/>
    </location>
</feature>
<organism evidence="15 16">
    <name type="scientific">Xylaria multiplex</name>
    <dbReference type="NCBI Taxonomy" id="323545"/>
    <lineage>
        <taxon>Eukaryota</taxon>
        <taxon>Fungi</taxon>
        <taxon>Dikarya</taxon>
        <taxon>Ascomycota</taxon>
        <taxon>Pezizomycotina</taxon>
        <taxon>Sordariomycetes</taxon>
        <taxon>Xylariomycetidae</taxon>
        <taxon>Xylariales</taxon>
        <taxon>Xylariaceae</taxon>
        <taxon>Xylaria</taxon>
    </lineage>
</organism>
<evidence type="ECO:0000256" key="9">
    <source>
        <dbReference type="ARBA" id="ARBA00022842"/>
    </source>
</evidence>
<comment type="similarity">
    <text evidence="4">Belongs to the UPP synthase family.</text>
</comment>
<feature type="transmembrane region" description="Helical" evidence="14">
    <location>
        <begin position="102"/>
        <end position="122"/>
    </location>
</feature>
<evidence type="ECO:0000256" key="2">
    <source>
        <dbReference type="ARBA" id="ARBA00004586"/>
    </source>
</evidence>
<reference evidence="15 16" key="1">
    <citation type="submission" date="2019-12" db="EMBL/GenBank/DDBJ databases">
        <title>Draft genome sequence of the ascomycete Xylaria multiplex DSM 110363.</title>
        <authorList>
            <person name="Buettner E."/>
            <person name="Kellner H."/>
        </authorList>
    </citation>
    <scope>NUCLEOTIDE SEQUENCE [LARGE SCALE GENOMIC DNA]</scope>
    <source>
        <strain evidence="15 16">DSM 110363</strain>
    </source>
</reference>
<dbReference type="GO" id="GO:0045547">
    <property type="term" value="F:ditrans,polycis-polyprenyl diphosphate synthase [(2E,6E)-farnesyl diphosphate specific] activity"/>
    <property type="evidence" value="ECO:0007669"/>
    <property type="project" value="UniProtKB-EC"/>
</dbReference>
<evidence type="ECO:0000256" key="12">
    <source>
        <dbReference type="ARBA" id="ARBA00047353"/>
    </source>
</evidence>
<accession>A0A7C8N6H8</accession>
<comment type="pathway">
    <text evidence="3">Protein modification; protein glycosylation.</text>
</comment>
<sequence length="359" mass="40619">MSFTTRDTQIYREDEKSGHRKLGPEEREELVKVGGYTFFISGSIAGSIRPSPRLATSKLCYHSEANATYQNYLPAPSSRQRSSSRVKKQDSSRFGIRRFLKAQFYALLYLIIHAIFSLYIRIRIAYHSISNRLVAILKHHYNSPEYIARDIATLKRLPAHLSIILTLENGGKGDALEKLVNEVSEVAAWCTAAGIPKLSVYEKTGILKRYMTQTHRSVCNRLKIWFGKHQSPPVALFARGAPAIRSHGRQSLDLILISEDDGREAMVDLTRVLTEMVQKDKIAAKDITMDVIDNELSEAVMSEPDLLISFEPYVDLQGYPPWAIRLTEIHCAPDNQGVGYQLFLQALRKYAQATFKLGK</sequence>
<dbReference type="InParanoid" id="A0A7C8N6H8"/>
<dbReference type="OrthoDB" id="19639at2759"/>
<dbReference type="SUPFAM" id="SSF64005">
    <property type="entry name" value="Undecaprenyl diphosphate synthase"/>
    <property type="match status" value="1"/>
</dbReference>
<feature type="compositionally biased region" description="Basic and acidic residues" evidence="13">
    <location>
        <begin position="9"/>
        <end position="24"/>
    </location>
</feature>
<gene>
    <name evidence="15" type="ORF">GQX73_g5839</name>
</gene>
<keyword evidence="8" id="KW-0256">Endoplasmic reticulum</keyword>
<evidence type="ECO:0000256" key="7">
    <source>
        <dbReference type="ARBA" id="ARBA00022692"/>
    </source>
</evidence>
<dbReference type="GO" id="GO:0005789">
    <property type="term" value="C:endoplasmic reticulum membrane"/>
    <property type="evidence" value="ECO:0007669"/>
    <property type="project" value="UniProtKB-SubCell"/>
</dbReference>
<comment type="catalytic activity">
    <reaction evidence="12">
        <text>n isopentenyl diphosphate + (2E,6E)-farnesyl diphosphate = a di-trans,poly-cis-polyprenyl diphosphate + n diphosphate</text>
        <dbReference type="Rhea" id="RHEA:53008"/>
        <dbReference type="Rhea" id="RHEA-COMP:19494"/>
        <dbReference type="ChEBI" id="CHEBI:33019"/>
        <dbReference type="ChEBI" id="CHEBI:128769"/>
        <dbReference type="ChEBI" id="CHEBI:136960"/>
        <dbReference type="ChEBI" id="CHEBI:175763"/>
        <dbReference type="EC" id="2.5.1.87"/>
    </reaction>
</comment>
<dbReference type="FunCoup" id="A0A7C8N6H8">
    <property type="interactions" value="253"/>
</dbReference>
<evidence type="ECO:0000256" key="1">
    <source>
        <dbReference type="ARBA" id="ARBA00001946"/>
    </source>
</evidence>
<proteinExistence type="inferred from homology"/>
<evidence type="ECO:0000313" key="16">
    <source>
        <dbReference type="Proteomes" id="UP000481858"/>
    </source>
</evidence>
<dbReference type="PANTHER" id="PTHR21528">
    <property type="entry name" value="DEHYDRODOLICHYL DIPHOSPHATE SYNTHASE COMPLEX SUBUNIT NUS1"/>
    <property type="match status" value="1"/>
</dbReference>
<evidence type="ECO:0000313" key="15">
    <source>
        <dbReference type="EMBL" id="KAF2967757.1"/>
    </source>
</evidence>
<dbReference type="UniPathway" id="UPA00378"/>
<keyword evidence="9" id="KW-0460">Magnesium</keyword>
<dbReference type="AlphaFoldDB" id="A0A7C8N6H8"/>
<dbReference type="GO" id="GO:1904423">
    <property type="term" value="C:dehydrodolichyl diphosphate synthase complex"/>
    <property type="evidence" value="ECO:0007669"/>
    <property type="project" value="InterPro"/>
</dbReference>
<protein>
    <recommendedName>
        <fullName evidence="5">ditrans,polycis-polyprenyl diphosphate synthase [(2E,6E)-farnesyldiphosphate specific]</fullName>
        <ecNumber evidence="5">2.5.1.87</ecNumber>
    </recommendedName>
</protein>
<keyword evidence="6" id="KW-0808">Transferase</keyword>
<evidence type="ECO:0000256" key="13">
    <source>
        <dbReference type="SAM" id="MobiDB-lite"/>
    </source>
</evidence>
<keyword evidence="7 14" id="KW-0812">Transmembrane</keyword>
<evidence type="ECO:0000256" key="11">
    <source>
        <dbReference type="ARBA" id="ARBA00023136"/>
    </source>
</evidence>
<dbReference type="InterPro" id="IPR036424">
    <property type="entry name" value="UPP_synth-like_sf"/>
</dbReference>
<evidence type="ECO:0000256" key="3">
    <source>
        <dbReference type="ARBA" id="ARBA00004922"/>
    </source>
</evidence>
<keyword evidence="11 14" id="KW-0472">Membrane</keyword>
<evidence type="ECO:0000256" key="14">
    <source>
        <dbReference type="SAM" id="Phobius"/>
    </source>
</evidence>
<evidence type="ECO:0000256" key="10">
    <source>
        <dbReference type="ARBA" id="ARBA00022989"/>
    </source>
</evidence>
<evidence type="ECO:0000256" key="8">
    <source>
        <dbReference type="ARBA" id="ARBA00022824"/>
    </source>
</evidence>